<dbReference type="PANTHER" id="PTHR13723">
    <property type="entry name" value="ADAMTS A DISINTEGRIN AND METALLOPROTEASE WITH THROMBOSPONDIN MOTIFS PROTEASE"/>
    <property type="match status" value="1"/>
</dbReference>
<sequence>MSVKLYLVILLAYVICVSFTSCQHARRRMSMRVPAYFPLGPVAPTDGWESWSTWTKCSRTCGGGVQVRRRNCRQTLQRPTNINMNPWLCNGPNKLYKSCNLVPCPDGSVNTRRAQCSKYNSRLFAGNSYVWEPLSRGGPCELSCKARGHRFFVRHSDQVTDGTDCSYLELPGSRKKSGEGSRKSVRRVCVEGRCMMLKPTKVFLLLIFLQGFDWSFCDGSKALPSAGRTPGIIVPEVVSLSAEDDEGWKPVTDFRKQFPNLFSVKDENNFWTSAHEDNPTAMRRYRSGSSPFEVALIYSVIAEPSIGIPGDSRSNSSLTPPTSDSIHFPLFIASVLGKQMQIVGGRARPSNLPNYCVNDVITSNRLAFLDHVNSIDRLSF</sequence>
<gene>
    <name evidence="5" type="ORF">CVLEPA_LOCUS27763</name>
</gene>
<evidence type="ECO:0000256" key="4">
    <source>
        <dbReference type="SAM" id="SignalP"/>
    </source>
</evidence>
<proteinExistence type="predicted"/>
<dbReference type="SUPFAM" id="SSF82895">
    <property type="entry name" value="TSP-1 type 1 repeat"/>
    <property type="match status" value="1"/>
</dbReference>
<dbReference type="PROSITE" id="PS50092">
    <property type="entry name" value="TSP1"/>
    <property type="match status" value="1"/>
</dbReference>
<comment type="caution">
    <text evidence="5">The sequence shown here is derived from an EMBL/GenBank/DDBJ whole genome shotgun (WGS) entry which is preliminary data.</text>
</comment>
<evidence type="ECO:0000256" key="1">
    <source>
        <dbReference type="ARBA" id="ARBA00004613"/>
    </source>
</evidence>
<evidence type="ECO:0000256" key="3">
    <source>
        <dbReference type="ARBA" id="ARBA00023157"/>
    </source>
</evidence>
<dbReference type="InterPro" id="IPR050439">
    <property type="entry name" value="ADAMTS_ADAMTS-like"/>
</dbReference>
<dbReference type="Proteomes" id="UP001642483">
    <property type="component" value="Unassembled WGS sequence"/>
</dbReference>
<evidence type="ECO:0000313" key="5">
    <source>
        <dbReference type="EMBL" id="CAK8694393.1"/>
    </source>
</evidence>
<keyword evidence="2" id="KW-0964">Secreted</keyword>
<comment type="subcellular location">
    <subcellularLocation>
        <location evidence="1">Secreted</location>
    </subcellularLocation>
</comment>
<dbReference type="Pfam" id="PF00090">
    <property type="entry name" value="TSP_1"/>
    <property type="match status" value="1"/>
</dbReference>
<keyword evidence="6" id="KW-1185">Reference proteome</keyword>
<reference evidence="5 6" key="1">
    <citation type="submission" date="2024-02" db="EMBL/GenBank/DDBJ databases">
        <authorList>
            <person name="Daric V."/>
            <person name="Darras S."/>
        </authorList>
    </citation>
    <scope>NUCLEOTIDE SEQUENCE [LARGE SCALE GENOMIC DNA]</scope>
</reference>
<keyword evidence="3" id="KW-1015">Disulfide bond</keyword>
<dbReference type="EMBL" id="CAWYQH010000141">
    <property type="protein sequence ID" value="CAK8694393.1"/>
    <property type="molecule type" value="Genomic_DNA"/>
</dbReference>
<keyword evidence="4" id="KW-0732">Signal</keyword>
<dbReference type="InterPro" id="IPR013273">
    <property type="entry name" value="ADAMTS/ADAMTS-like"/>
</dbReference>
<evidence type="ECO:0000313" key="6">
    <source>
        <dbReference type="Proteomes" id="UP001642483"/>
    </source>
</evidence>
<evidence type="ECO:0000256" key="2">
    <source>
        <dbReference type="ARBA" id="ARBA00022525"/>
    </source>
</evidence>
<organism evidence="5 6">
    <name type="scientific">Clavelina lepadiformis</name>
    <name type="common">Light-bulb sea squirt</name>
    <name type="synonym">Ascidia lepadiformis</name>
    <dbReference type="NCBI Taxonomy" id="159417"/>
    <lineage>
        <taxon>Eukaryota</taxon>
        <taxon>Metazoa</taxon>
        <taxon>Chordata</taxon>
        <taxon>Tunicata</taxon>
        <taxon>Ascidiacea</taxon>
        <taxon>Aplousobranchia</taxon>
        <taxon>Clavelinidae</taxon>
        <taxon>Clavelina</taxon>
    </lineage>
</organism>
<dbReference type="InterPro" id="IPR036383">
    <property type="entry name" value="TSP1_rpt_sf"/>
</dbReference>
<dbReference type="Gene3D" id="2.20.100.10">
    <property type="entry name" value="Thrombospondin type-1 (TSP1) repeat"/>
    <property type="match status" value="1"/>
</dbReference>
<dbReference type="SMART" id="SM00209">
    <property type="entry name" value="TSP1"/>
    <property type="match status" value="1"/>
</dbReference>
<dbReference type="InterPro" id="IPR000884">
    <property type="entry name" value="TSP1_rpt"/>
</dbReference>
<feature type="chain" id="PRO_5046061043" evidence="4">
    <location>
        <begin position="23"/>
        <end position="380"/>
    </location>
</feature>
<accession>A0ABP0GSU1</accession>
<dbReference type="PRINTS" id="PR01857">
    <property type="entry name" value="ADAMTSFAMILY"/>
</dbReference>
<feature type="signal peptide" evidence="4">
    <location>
        <begin position="1"/>
        <end position="22"/>
    </location>
</feature>
<name>A0ABP0GSU1_CLALP</name>
<dbReference type="PROSITE" id="PS51257">
    <property type="entry name" value="PROKAR_LIPOPROTEIN"/>
    <property type="match status" value="1"/>
</dbReference>
<protein>
    <submittedName>
        <fullName evidence="5">Uncharacterized protein</fullName>
    </submittedName>
</protein>
<dbReference type="PANTHER" id="PTHR13723:SF281">
    <property type="entry name" value="PAPILIN"/>
    <property type="match status" value="1"/>
</dbReference>